<evidence type="ECO:0000313" key="2">
    <source>
        <dbReference type="Proteomes" id="UP001311799"/>
    </source>
</evidence>
<dbReference type="Proteomes" id="UP001311799">
    <property type="component" value="Unassembled WGS sequence"/>
</dbReference>
<name>A0AAV9Y3E8_9CRYT</name>
<keyword evidence="2" id="KW-1185">Reference proteome</keyword>
<dbReference type="EMBL" id="JAWDEY010000002">
    <property type="protein sequence ID" value="KAK6591109.1"/>
    <property type="molecule type" value="Genomic_DNA"/>
</dbReference>
<organism evidence="1 2">
    <name type="scientific">Cryptosporidium xiaoi</name>
    <dbReference type="NCBI Taxonomy" id="659607"/>
    <lineage>
        <taxon>Eukaryota</taxon>
        <taxon>Sar</taxon>
        <taxon>Alveolata</taxon>
        <taxon>Apicomplexa</taxon>
        <taxon>Conoidasida</taxon>
        <taxon>Coccidia</taxon>
        <taxon>Eucoccidiorida</taxon>
        <taxon>Eimeriorina</taxon>
        <taxon>Cryptosporidiidae</taxon>
        <taxon>Cryptosporidium</taxon>
    </lineage>
</organism>
<gene>
    <name evidence="1" type="ORF">RS030_111939</name>
</gene>
<protein>
    <submittedName>
        <fullName evidence="1">Uncharacterized protein</fullName>
    </submittedName>
</protein>
<reference evidence="1 2" key="1">
    <citation type="submission" date="2023-10" db="EMBL/GenBank/DDBJ databases">
        <title>Comparative genomics analysis reveals potential genetic determinants of host preference in Cryptosporidium xiaoi.</title>
        <authorList>
            <person name="Xiao L."/>
            <person name="Li J."/>
        </authorList>
    </citation>
    <scope>NUCLEOTIDE SEQUENCE [LARGE SCALE GENOMIC DNA]</scope>
    <source>
        <strain evidence="1 2">52996</strain>
    </source>
</reference>
<sequence length="80" mass="8906">MCDCFGIFLTIFGTVGSDSNAVYENQFEVSVTSIDSPGDNNIELVGGIDFINDLKYYYTKIMDIEDYNLFIPIEGSPKST</sequence>
<comment type="caution">
    <text evidence="1">The sequence shown here is derived from an EMBL/GenBank/DDBJ whole genome shotgun (WGS) entry which is preliminary data.</text>
</comment>
<accession>A0AAV9Y3E8</accession>
<proteinExistence type="predicted"/>
<evidence type="ECO:0000313" key="1">
    <source>
        <dbReference type="EMBL" id="KAK6591109.1"/>
    </source>
</evidence>
<dbReference type="AlphaFoldDB" id="A0AAV9Y3E8"/>